<name>A0A7W7WW20_9PSEU</name>
<evidence type="ECO:0000313" key="3">
    <source>
        <dbReference type="Proteomes" id="UP000542674"/>
    </source>
</evidence>
<evidence type="ECO:0008006" key="4">
    <source>
        <dbReference type="Google" id="ProtNLM"/>
    </source>
</evidence>
<keyword evidence="3" id="KW-1185">Reference proteome</keyword>
<sequence length="199" mass="20098">MHPLRNSLAIATCLLTAVALTACGTTDTPKTTGGPSTTSPASATVLAQGEIPGSAAASATAAPVTGTSVAATPTGRLKYGESMGYALPETKDWDTALEVRVTDLAATRGEPAGTFEIGIANRTGSPFDLAGLQVRAVSDGKTVAELKRDPGNEALFKTLASPAVVTGSITLPVEAGKVEIWVQPSPTATEITSWSTNGS</sequence>
<evidence type="ECO:0000256" key="1">
    <source>
        <dbReference type="SAM" id="SignalP"/>
    </source>
</evidence>
<feature type="chain" id="PRO_5039283953" description="DUF4352 domain-containing protein" evidence="1">
    <location>
        <begin position="23"/>
        <end position="199"/>
    </location>
</feature>
<organism evidence="2 3">
    <name type="scientific">Saccharothrix violaceirubra</name>
    <dbReference type="NCBI Taxonomy" id="413306"/>
    <lineage>
        <taxon>Bacteria</taxon>
        <taxon>Bacillati</taxon>
        <taxon>Actinomycetota</taxon>
        <taxon>Actinomycetes</taxon>
        <taxon>Pseudonocardiales</taxon>
        <taxon>Pseudonocardiaceae</taxon>
        <taxon>Saccharothrix</taxon>
    </lineage>
</organism>
<dbReference type="Proteomes" id="UP000542674">
    <property type="component" value="Unassembled WGS sequence"/>
</dbReference>
<proteinExistence type="predicted"/>
<evidence type="ECO:0000313" key="2">
    <source>
        <dbReference type="EMBL" id="MBB4965944.1"/>
    </source>
</evidence>
<protein>
    <recommendedName>
        <fullName evidence="4">DUF4352 domain-containing protein</fullName>
    </recommendedName>
</protein>
<accession>A0A7W7WW20</accession>
<gene>
    <name evidence="2" type="ORF">F4559_003303</name>
</gene>
<keyword evidence="1" id="KW-0732">Signal</keyword>
<dbReference type="AlphaFoldDB" id="A0A7W7WW20"/>
<dbReference type="PROSITE" id="PS51257">
    <property type="entry name" value="PROKAR_LIPOPROTEIN"/>
    <property type="match status" value="1"/>
</dbReference>
<feature type="signal peptide" evidence="1">
    <location>
        <begin position="1"/>
        <end position="22"/>
    </location>
</feature>
<comment type="caution">
    <text evidence="2">The sequence shown here is derived from an EMBL/GenBank/DDBJ whole genome shotgun (WGS) entry which is preliminary data.</text>
</comment>
<reference evidence="2 3" key="1">
    <citation type="submission" date="2020-08" db="EMBL/GenBank/DDBJ databases">
        <title>Sequencing the genomes of 1000 actinobacteria strains.</title>
        <authorList>
            <person name="Klenk H.-P."/>
        </authorList>
    </citation>
    <scope>NUCLEOTIDE SEQUENCE [LARGE SCALE GENOMIC DNA]</scope>
    <source>
        <strain evidence="2 3">DSM 45084</strain>
    </source>
</reference>
<dbReference type="RefSeq" id="WP_184669681.1">
    <property type="nucleotide sequence ID" value="NZ_BAABAI010000002.1"/>
</dbReference>
<dbReference type="EMBL" id="JACHJS010000001">
    <property type="protein sequence ID" value="MBB4965944.1"/>
    <property type="molecule type" value="Genomic_DNA"/>
</dbReference>